<dbReference type="GO" id="GO:0005737">
    <property type="term" value="C:cytoplasm"/>
    <property type="evidence" value="ECO:0007669"/>
    <property type="project" value="UniProtKB-SubCell"/>
</dbReference>
<evidence type="ECO:0000313" key="11">
    <source>
        <dbReference type="Proteomes" id="UP000326759"/>
    </source>
</evidence>
<feature type="compositionally biased region" description="Polar residues" evidence="8">
    <location>
        <begin position="366"/>
        <end position="381"/>
    </location>
</feature>
<dbReference type="SMART" id="SM00360">
    <property type="entry name" value="RRM"/>
    <property type="match status" value="3"/>
</dbReference>
<dbReference type="PROSITE" id="PS50102">
    <property type="entry name" value="RRM"/>
    <property type="match status" value="4"/>
</dbReference>
<name>A0A5N5ST57_9CRUS</name>
<dbReference type="GO" id="GO:0003723">
    <property type="term" value="F:RNA binding"/>
    <property type="evidence" value="ECO:0007669"/>
    <property type="project" value="UniProtKB-UniRule"/>
</dbReference>
<keyword evidence="6" id="KW-0539">Nucleus</keyword>
<proteinExistence type="predicted"/>
<evidence type="ECO:0000256" key="8">
    <source>
        <dbReference type="SAM" id="MobiDB-lite"/>
    </source>
</evidence>
<reference evidence="10 11" key="1">
    <citation type="journal article" date="2019" name="PLoS Biol.">
        <title>Sex chromosomes control vertical transmission of feminizing Wolbachia symbionts in an isopod.</title>
        <authorList>
            <person name="Becking T."/>
            <person name="Chebbi M.A."/>
            <person name="Giraud I."/>
            <person name="Moumen B."/>
            <person name="Laverre T."/>
            <person name="Caubet Y."/>
            <person name="Peccoud J."/>
            <person name="Gilbert C."/>
            <person name="Cordaux R."/>
        </authorList>
    </citation>
    <scope>NUCLEOTIDE SEQUENCE [LARGE SCALE GENOMIC DNA]</scope>
    <source>
        <strain evidence="10">ANa2</strain>
        <tissue evidence="10">Whole body excluding digestive tract and cuticle</tissue>
    </source>
</reference>
<evidence type="ECO:0000259" key="9">
    <source>
        <dbReference type="PROSITE" id="PS50102"/>
    </source>
</evidence>
<feature type="non-terminal residue" evidence="10">
    <location>
        <position position="1"/>
    </location>
</feature>
<evidence type="ECO:0000256" key="4">
    <source>
        <dbReference type="ARBA" id="ARBA00022737"/>
    </source>
</evidence>
<accession>A0A5N5ST57</accession>
<evidence type="ECO:0000256" key="1">
    <source>
        <dbReference type="ARBA" id="ARBA00004123"/>
    </source>
</evidence>
<dbReference type="PANTHER" id="PTHR24012">
    <property type="entry name" value="RNA BINDING PROTEIN"/>
    <property type="match status" value="1"/>
</dbReference>
<keyword evidence="11" id="KW-1185">Reference proteome</keyword>
<protein>
    <submittedName>
        <fullName evidence="10">Polyadenylate-binding protein</fullName>
    </submittedName>
</protein>
<feature type="region of interest" description="Disordered" evidence="8">
    <location>
        <begin position="337"/>
        <end position="356"/>
    </location>
</feature>
<dbReference type="GO" id="GO:0005634">
    <property type="term" value="C:nucleus"/>
    <property type="evidence" value="ECO:0007669"/>
    <property type="project" value="UniProtKB-SubCell"/>
</dbReference>
<dbReference type="InterPro" id="IPR035979">
    <property type="entry name" value="RBD_domain_sf"/>
</dbReference>
<keyword evidence="5 7" id="KW-0694">RNA-binding</keyword>
<evidence type="ECO:0000256" key="3">
    <source>
        <dbReference type="ARBA" id="ARBA00022490"/>
    </source>
</evidence>
<dbReference type="SUPFAM" id="SSF54928">
    <property type="entry name" value="RNA-binding domain, RBD"/>
    <property type="match status" value="2"/>
</dbReference>
<keyword evidence="4" id="KW-0677">Repeat</keyword>
<dbReference type="CDD" id="cd12381">
    <property type="entry name" value="RRM4_I_PABPs"/>
    <property type="match status" value="1"/>
</dbReference>
<keyword evidence="3" id="KW-0963">Cytoplasm</keyword>
<feature type="domain" description="RRM" evidence="9">
    <location>
        <begin position="238"/>
        <end position="315"/>
    </location>
</feature>
<dbReference type="Proteomes" id="UP000326759">
    <property type="component" value="Unassembled WGS sequence"/>
</dbReference>
<dbReference type="InterPro" id="IPR000504">
    <property type="entry name" value="RRM_dom"/>
</dbReference>
<sequence length="395" mass="44452">VCKNSVTNESLGYAYVNFENEADADRAIDVFNFELMNGKPMRVMRSQRDPSLRKSGAGNIFIKNLDQSIDSKTLYDTFSAFGSILSCKIATNEDGSSKGYGFIQFEKEEDAKIAIKKANGMLICGLLVYVGKFKTKKEREKELYGNDAFTKVFIKNFDESFNEDALHELFSKFGSIKSSKIMRNENGTSKGFGFVDFENESSANAAVVRTKQPRKRAQKKDEGQNGLQSENSKFNRGVNLYVKNLDDSVNDDILRKMFSPFGTITSAKVMRDDDDRSKGFGFICFSSQEEASLALIGMNNRFVGRKPLYVAVAQPKEYRKIYTSQLKQHMNSLSHMHQQNGSNNMPTGVQPPRYFQPPISTVQAHRFHSGTQDSNKTQSENVAHVPPLNNPSNQR</sequence>
<evidence type="ECO:0000256" key="7">
    <source>
        <dbReference type="PROSITE-ProRule" id="PRU00176"/>
    </source>
</evidence>
<feature type="domain" description="RRM" evidence="9">
    <location>
        <begin position="1"/>
        <end position="48"/>
    </location>
</feature>
<feature type="region of interest" description="Disordered" evidence="8">
    <location>
        <begin position="205"/>
        <end position="231"/>
    </location>
</feature>
<feature type="compositionally biased region" description="Polar residues" evidence="8">
    <location>
        <begin position="337"/>
        <end position="347"/>
    </location>
</feature>
<evidence type="ECO:0000256" key="6">
    <source>
        <dbReference type="ARBA" id="ARBA00023242"/>
    </source>
</evidence>
<dbReference type="FunFam" id="3.30.70.330:FF:000651">
    <property type="entry name" value="Poly(A) binding protein cytoplasmic 1 like"/>
    <property type="match status" value="1"/>
</dbReference>
<feature type="domain" description="RRM" evidence="9">
    <location>
        <begin position="150"/>
        <end position="247"/>
    </location>
</feature>
<feature type="region of interest" description="Disordered" evidence="8">
    <location>
        <begin position="366"/>
        <end position="395"/>
    </location>
</feature>
<gene>
    <name evidence="10" type="primary">pAbp</name>
    <name evidence="10" type="ORF">Anas_03596</name>
</gene>
<comment type="caution">
    <text evidence="10">The sequence shown here is derived from an EMBL/GenBank/DDBJ whole genome shotgun (WGS) entry which is preliminary data.</text>
</comment>
<dbReference type="FunFam" id="3.30.70.330:FF:000003">
    <property type="entry name" value="Polyadenylate-binding protein"/>
    <property type="match status" value="1"/>
</dbReference>
<dbReference type="InterPro" id="IPR012677">
    <property type="entry name" value="Nucleotide-bd_a/b_plait_sf"/>
</dbReference>
<dbReference type="Pfam" id="PF00076">
    <property type="entry name" value="RRM_1"/>
    <property type="match status" value="4"/>
</dbReference>
<dbReference type="EMBL" id="SEYY01020563">
    <property type="protein sequence ID" value="KAB7497212.1"/>
    <property type="molecule type" value="Genomic_DNA"/>
</dbReference>
<dbReference type="InterPro" id="IPR045305">
    <property type="entry name" value="RRM2_I_PABPs"/>
</dbReference>
<dbReference type="OrthoDB" id="19742at2759"/>
<comment type="subcellular location">
    <subcellularLocation>
        <location evidence="2">Cytoplasm</location>
    </subcellularLocation>
    <subcellularLocation>
        <location evidence="1">Nucleus</location>
    </subcellularLocation>
</comment>
<dbReference type="Gene3D" id="3.30.70.330">
    <property type="match status" value="4"/>
</dbReference>
<feature type="domain" description="RRM" evidence="9">
    <location>
        <begin position="58"/>
        <end position="135"/>
    </location>
</feature>
<evidence type="ECO:0000256" key="5">
    <source>
        <dbReference type="ARBA" id="ARBA00022884"/>
    </source>
</evidence>
<evidence type="ECO:0000313" key="10">
    <source>
        <dbReference type="EMBL" id="KAB7497212.1"/>
    </source>
</evidence>
<evidence type="ECO:0000256" key="2">
    <source>
        <dbReference type="ARBA" id="ARBA00004496"/>
    </source>
</evidence>
<dbReference type="AlphaFoldDB" id="A0A5N5ST57"/>
<organism evidence="10 11">
    <name type="scientific">Armadillidium nasatum</name>
    <dbReference type="NCBI Taxonomy" id="96803"/>
    <lineage>
        <taxon>Eukaryota</taxon>
        <taxon>Metazoa</taxon>
        <taxon>Ecdysozoa</taxon>
        <taxon>Arthropoda</taxon>
        <taxon>Crustacea</taxon>
        <taxon>Multicrustacea</taxon>
        <taxon>Malacostraca</taxon>
        <taxon>Eumalacostraca</taxon>
        <taxon>Peracarida</taxon>
        <taxon>Isopoda</taxon>
        <taxon>Oniscidea</taxon>
        <taxon>Crinocheta</taxon>
        <taxon>Armadillidiidae</taxon>
        <taxon>Armadillidium</taxon>
    </lineage>
</organism>
<dbReference type="CDD" id="cd12379">
    <property type="entry name" value="RRM2_I_PABPs"/>
    <property type="match status" value="1"/>
</dbReference>